<dbReference type="AlphaFoldDB" id="A0A915KMF2"/>
<dbReference type="Proteomes" id="UP000887565">
    <property type="component" value="Unplaced"/>
</dbReference>
<accession>A0A915KMF2</accession>
<feature type="region of interest" description="Disordered" evidence="1">
    <location>
        <begin position="64"/>
        <end position="157"/>
    </location>
</feature>
<sequence>MAPVMAQPIVQTPAPLPPPVTSQLPPMPQPPQTATLVPLTAPVDVQTPQASSTSARALDCYGNLIRRPGRTTRAECGRTPSQHTTHRREQRDRKKAREVAEKSSQATSTPKPKIPSSRTAALAMKLPLAHQTDSQHSRHESHSCDDRHHRETQQTQP</sequence>
<evidence type="ECO:0000313" key="3">
    <source>
        <dbReference type="WBParaSite" id="nRc.2.0.1.t38961-RA"/>
    </source>
</evidence>
<evidence type="ECO:0000313" key="2">
    <source>
        <dbReference type="Proteomes" id="UP000887565"/>
    </source>
</evidence>
<proteinExistence type="predicted"/>
<reference evidence="3" key="1">
    <citation type="submission" date="2022-11" db="UniProtKB">
        <authorList>
            <consortium name="WormBaseParasite"/>
        </authorList>
    </citation>
    <scope>IDENTIFICATION</scope>
</reference>
<feature type="compositionally biased region" description="Basic and acidic residues" evidence="1">
    <location>
        <begin position="87"/>
        <end position="101"/>
    </location>
</feature>
<feature type="compositionally biased region" description="Pro residues" evidence="1">
    <location>
        <begin position="14"/>
        <end position="31"/>
    </location>
</feature>
<name>A0A915KMF2_ROMCU</name>
<feature type="compositionally biased region" description="Basic and acidic residues" evidence="1">
    <location>
        <begin position="133"/>
        <end position="157"/>
    </location>
</feature>
<dbReference type="WBParaSite" id="nRc.2.0.1.t38961-RA">
    <property type="protein sequence ID" value="nRc.2.0.1.t38961-RA"/>
    <property type="gene ID" value="nRc.2.0.1.g38961"/>
</dbReference>
<keyword evidence="2" id="KW-1185">Reference proteome</keyword>
<organism evidence="2 3">
    <name type="scientific">Romanomermis culicivorax</name>
    <name type="common">Nematode worm</name>
    <dbReference type="NCBI Taxonomy" id="13658"/>
    <lineage>
        <taxon>Eukaryota</taxon>
        <taxon>Metazoa</taxon>
        <taxon>Ecdysozoa</taxon>
        <taxon>Nematoda</taxon>
        <taxon>Enoplea</taxon>
        <taxon>Dorylaimia</taxon>
        <taxon>Mermithida</taxon>
        <taxon>Mermithoidea</taxon>
        <taxon>Mermithidae</taxon>
        <taxon>Romanomermis</taxon>
    </lineage>
</organism>
<feature type="region of interest" description="Disordered" evidence="1">
    <location>
        <begin position="1"/>
        <end position="35"/>
    </location>
</feature>
<protein>
    <submittedName>
        <fullName evidence="3">Uncharacterized protein</fullName>
    </submittedName>
</protein>
<evidence type="ECO:0000256" key="1">
    <source>
        <dbReference type="SAM" id="MobiDB-lite"/>
    </source>
</evidence>